<dbReference type="Pfam" id="PF00887">
    <property type="entry name" value="ACBP"/>
    <property type="match status" value="1"/>
</dbReference>
<dbReference type="STRING" id="6265.A0A0B2UPM9"/>
<dbReference type="InterPro" id="IPR035984">
    <property type="entry name" value="Acyl-CoA-binding_sf"/>
</dbReference>
<evidence type="ECO:0000313" key="4">
    <source>
        <dbReference type="Proteomes" id="UP000031036"/>
    </source>
</evidence>
<dbReference type="GO" id="GO:0006631">
    <property type="term" value="P:fatty acid metabolic process"/>
    <property type="evidence" value="ECO:0007669"/>
    <property type="project" value="TreeGrafter"/>
</dbReference>
<dbReference type="Gene3D" id="1.20.80.10">
    <property type="match status" value="1"/>
</dbReference>
<evidence type="ECO:0000256" key="1">
    <source>
        <dbReference type="ARBA" id="ARBA00023121"/>
    </source>
</evidence>
<dbReference type="PROSITE" id="PS51228">
    <property type="entry name" value="ACB_2"/>
    <property type="match status" value="1"/>
</dbReference>
<accession>A0A0B2UPM9</accession>
<dbReference type="OrthoDB" id="346910at2759"/>
<name>A0A0B2UPM9_TOXCA</name>
<dbReference type="PANTHER" id="PTHR23310">
    <property type="entry name" value="ACYL-COA-BINDING PROTEIN, ACBP"/>
    <property type="match status" value="1"/>
</dbReference>
<dbReference type="PANTHER" id="PTHR23310:SF124">
    <property type="entry name" value="ACB DOMAIN-CONTAINING PROTEIN"/>
    <property type="match status" value="1"/>
</dbReference>
<evidence type="ECO:0000259" key="2">
    <source>
        <dbReference type="PROSITE" id="PS51228"/>
    </source>
</evidence>
<feature type="domain" description="ACB" evidence="2">
    <location>
        <begin position="1"/>
        <end position="108"/>
    </location>
</feature>
<dbReference type="InterPro" id="IPR000582">
    <property type="entry name" value="Acyl-CoA-binding_protein"/>
</dbReference>
<dbReference type="GO" id="GO:0000062">
    <property type="term" value="F:fatty-acyl-CoA binding"/>
    <property type="evidence" value="ECO:0007669"/>
    <property type="project" value="InterPro"/>
</dbReference>
<gene>
    <name evidence="3" type="primary">ACBD7</name>
    <name evidence="3" type="ORF">Tcan_02427</name>
</gene>
<dbReference type="InterPro" id="IPR014352">
    <property type="entry name" value="FERM/acyl-CoA-bd_prot_sf"/>
</dbReference>
<organism evidence="3 4">
    <name type="scientific">Toxocara canis</name>
    <name type="common">Canine roundworm</name>
    <dbReference type="NCBI Taxonomy" id="6265"/>
    <lineage>
        <taxon>Eukaryota</taxon>
        <taxon>Metazoa</taxon>
        <taxon>Ecdysozoa</taxon>
        <taxon>Nematoda</taxon>
        <taxon>Chromadorea</taxon>
        <taxon>Rhabditida</taxon>
        <taxon>Spirurina</taxon>
        <taxon>Ascaridomorpha</taxon>
        <taxon>Ascaridoidea</taxon>
        <taxon>Toxocaridae</taxon>
        <taxon>Toxocara</taxon>
    </lineage>
</organism>
<protein>
    <submittedName>
        <fullName evidence="3">Acyl-CoA-binding domain-containing protein 7</fullName>
    </submittedName>
</protein>
<keyword evidence="1" id="KW-0446">Lipid-binding</keyword>
<dbReference type="AlphaFoldDB" id="A0A0B2UPM9"/>
<proteinExistence type="predicted"/>
<sequence length="166" mass="20122">SFYEAVELYKRMRTRFDQRRVLKNEYELLVKFDEHTYNLFGLYQQAIVGDINVPKMDYFDPQETSWMWGWIKGNQKWHAWNKCKGLSKFDAMFMYINEVQKLESELSSLVDEWKDEQDPRIPDQNAWVSEEEAEERCAIIEKAKAERRSVIFRYSPQLFIAYLYTN</sequence>
<dbReference type="Proteomes" id="UP000031036">
    <property type="component" value="Unassembled WGS sequence"/>
</dbReference>
<keyword evidence="4" id="KW-1185">Reference proteome</keyword>
<comment type="caution">
    <text evidence="3">The sequence shown here is derived from an EMBL/GenBank/DDBJ whole genome shotgun (WGS) entry which is preliminary data.</text>
</comment>
<dbReference type="SUPFAM" id="SSF47027">
    <property type="entry name" value="Acyl-CoA binding protein"/>
    <property type="match status" value="1"/>
</dbReference>
<reference evidence="3 4" key="1">
    <citation type="submission" date="2014-11" db="EMBL/GenBank/DDBJ databases">
        <title>Genetic blueprint of the zoonotic pathogen Toxocara canis.</title>
        <authorList>
            <person name="Zhu X.-Q."/>
            <person name="Korhonen P.K."/>
            <person name="Cai H."/>
            <person name="Young N.D."/>
            <person name="Nejsum P."/>
            <person name="von Samson-Himmelstjerna G."/>
            <person name="Boag P.R."/>
            <person name="Tan P."/>
            <person name="Li Q."/>
            <person name="Min J."/>
            <person name="Yang Y."/>
            <person name="Wang X."/>
            <person name="Fang X."/>
            <person name="Hall R.S."/>
            <person name="Hofmann A."/>
            <person name="Sternberg P.W."/>
            <person name="Jex A.R."/>
            <person name="Gasser R.B."/>
        </authorList>
    </citation>
    <scope>NUCLEOTIDE SEQUENCE [LARGE SCALE GENOMIC DNA]</scope>
    <source>
        <strain evidence="3">PN_DK_2014</strain>
    </source>
</reference>
<evidence type="ECO:0000313" key="3">
    <source>
        <dbReference type="EMBL" id="KHN71194.1"/>
    </source>
</evidence>
<dbReference type="OMA" id="INVPKMD"/>
<dbReference type="EMBL" id="JPKZ01022593">
    <property type="protein sequence ID" value="KHN71194.1"/>
    <property type="molecule type" value="Genomic_DNA"/>
</dbReference>
<feature type="non-terminal residue" evidence="3">
    <location>
        <position position="1"/>
    </location>
</feature>